<keyword evidence="1" id="KW-0812">Transmembrane</keyword>
<reference evidence="2" key="1">
    <citation type="submission" date="2018-10" db="EMBL/GenBank/DDBJ databases">
        <title>Hidden diversity of soil giant viruses.</title>
        <authorList>
            <person name="Schulz F."/>
            <person name="Alteio L."/>
            <person name="Goudeau D."/>
            <person name="Ryan E.M."/>
            <person name="Malmstrom R.R."/>
            <person name="Blanchard J."/>
            <person name="Woyke T."/>
        </authorList>
    </citation>
    <scope>NUCLEOTIDE SEQUENCE</scope>
    <source>
        <strain evidence="2">DSV1</strain>
    </source>
</reference>
<evidence type="ECO:0000256" key="1">
    <source>
        <dbReference type="SAM" id="Phobius"/>
    </source>
</evidence>
<gene>
    <name evidence="2" type="ORF">Dasosvirus10_7</name>
</gene>
<organism evidence="2">
    <name type="scientific">Dasosvirus sp</name>
    <dbReference type="NCBI Taxonomy" id="2487764"/>
    <lineage>
        <taxon>Viruses</taxon>
        <taxon>Varidnaviria</taxon>
        <taxon>Bamfordvirae</taxon>
        <taxon>Nucleocytoviricota</taxon>
        <taxon>Megaviricetes</taxon>
        <taxon>Imitervirales</taxon>
        <taxon>Mimiviridae</taxon>
        <taxon>Klosneuvirinae</taxon>
    </lineage>
</organism>
<keyword evidence="1" id="KW-0472">Membrane</keyword>
<name>A0A3G4ZRQ3_9VIRU</name>
<keyword evidence="1" id="KW-1133">Transmembrane helix</keyword>
<evidence type="ECO:0008006" key="3">
    <source>
        <dbReference type="Google" id="ProtNLM"/>
    </source>
</evidence>
<evidence type="ECO:0000313" key="2">
    <source>
        <dbReference type="EMBL" id="AYV77596.1"/>
    </source>
</evidence>
<sequence length="202" mass="23347">MDSSYIILVLIIITVSIVIYYNTGDREMVYVKSNVDGENYMVRNNSTKQQASNILATIKANIYAVTNYMYNRIDTPKYKNHKQYVQQLHDKIQNVVVRESSSNSVYTSYTINKGESIVFCIRSKDITKTLEQSNIHDLNLLMYVALHEISHVACPEKDHTPLFKNIFNFICLEAVEMNLYKKIDFRANPTEYCGMTITDSII</sequence>
<dbReference type="EMBL" id="MK072051">
    <property type="protein sequence ID" value="AYV77596.1"/>
    <property type="molecule type" value="Genomic_DNA"/>
</dbReference>
<feature type="transmembrane region" description="Helical" evidence="1">
    <location>
        <begin position="6"/>
        <end position="23"/>
    </location>
</feature>
<accession>A0A3G4ZRQ3</accession>
<proteinExistence type="predicted"/>
<protein>
    <recommendedName>
        <fullName evidence="3">WLM domain-containing protein</fullName>
    </recommendedName>
</protein>